<keyword evidence="2" id="KW-1185">Reference proteome</keyword>
<dbReference type="EMBL" id="CH480832">
    <property type="protein sequence ID" value="EDW46144.1"/>
    <property type="molecule type" value="Genomic_DNA"/>
</dbReference>
<protein>
    <submittedName>
        <fullName evidence="1">GM13444</fullName>
    </submittedName>
</protein>
<organism evidence="2">
    <name type="scientific">Drosophila sechellia</name>
    <name type="common">Fruit fly</name>
    <dbReference type="NCBI Taxonomy" id="7238"/>
    <lineage>
        <taxon>Eukaryota</taxon>
        <taxon>Metazoa</taxon>
        <taxon>Ecdysozoa</taxon>
        <taxon>Arthropoda</taxon>
        <taxon>Hexapoda</taxon>
        <taxon>Insecta</taxon>
        <taxon>Pterygota</taxon>
        <taxon>Neoptera</taxon>
        <taxon>Endopterygota</taxon>
        <taxon>Diptera</taxon>
        <taxon>Brachycera</taxon>
        <taxon>Muscomorpha</taxon>
        <taxon>Ephydroidea</taxon>
        <taxon>Drosophilidae</taxon>
        <taxon>Drosophila</taxon>
        <taxon>Sophophora</taxon>
    </lineage>
</organism>
<dbReference type="Proteomes" id="UP000001292">
    <property type="component" value="Unassembled WGS sequence"/>
</dbReference>
<evidence type="ECO:0000313" key="1">
    <source>
        <dbReference type="EMBL" id="EDW46144.1"/>
    </source>
</evidence>
<name>B4IF90_DROSE</name>
<sequence>MVTNTVTWFLGPRLLDAGQAPESSVSRPESHMALQFALPESTKIVGFRVFGTPNAGHSEDMGGCVRHEDPAGLAAVPRDPGSIIRFHISTNTEAK</sequence>
<dbReference type="AlphaFoldDB" id="B4IF90"/>
<dbReference type="HOGENOM" id="CLU_2375020_0_0_1"/>
<proteinExistence type="predicted"/>
<reference evidence="1 2" key="1">
    <citation type="journal article" date="2007" name="Nature">
        <title>Evolution of genes and genomes on the Drosophila phylogeny.</title>
        <authorList>
            <consortium name="Drosophila 12 Genomes Consortium"/>
            <person name="Clark A.G."/>
            <person name="Eisen M.B."/>
            <person name="Smith D.R."/>
            <person name="Bergman C.M."/>
            <person name="Oliver B."/>
            <person name="Markow T.A."/>
            <person name="Kaufman T.C."/>
            <person name="Kellis M."/>
            <person name="Gelbart W."/>
            <person name="Iyer V.N."/>
            <person name="Pollard D.A."/>
            <person name="Sackton T.B."/>
            <person name="Larracuente A.M."/>
            <person name="Singh N.D."/>
            <person name="Abad J.P."/>
            <person name="Abt D.N."/>
            <person name="Adryan B."/>
            <person name="Aguade M."/>
            <person name="Akashi H."/>
            <person name="Anderson W.W."/>
            <person name="Aquadro C.F."/>
            <person name="Ardell D.H."/>
            <person name="Arguello R."/>
            <person name="Artieri C.G."/>
            <person name="Barbash D.A."/>
            <person name="Barker D."/>
            <person name="Barsanti P."/>
            <person name="Batterham P."/>
            <person name="Batzoglou S."/>
            <person name="Begun D."/>
            <person name="Bhutkar A."/>
            <person name="Blanco E."/>
            <person name="Bosak S.A."/>
            <person name="Bradley R.K."/>
            <person name="Brand A.D."/>
            <person name="Brent M.R."/>
            <person name="Brooks A.N."/>
            <person name="Brown R.H."/>
            <person name="Butlin R.K."/>
            <person name="Caggese C."/>
            <person name="Calvi B.R."/>
            <person name="Bernardo de Carvalho A."/>
            <person name="Caspi A."/>
            <person name="Castrezana S."/>
            <person name="Celniker S.E."/>
            <person name="Chang J.L."/>
            <person name="Chapple C."/>
            <person name="Chatterji S."/>
            <person name="Chinwalla A."/>
            <person name="Civetta A."/>
            <person name="Clifton S.W."/>
            <person name="Comeron J.M."/>
            <person name="Costello J.C."/>
            <person name="Coyne J.A."/>
            <person name="Daub J."/>
            <person name="David R.G."/>
            <person name="Delcher A.L."/>
            <person name="Delehaunty K."/>
            <person name="Do C.B."/>
            <person name="Ebling H."/>
            <person name="Edwards K."/>
            <person name="Eickbush T."/>
            <person name="Evans J.D."/>
            <person name="Filipski A."/>
            <person name="Findeiss S."/>
            <person name="Freyhult E."/>
            <person name="Fulton L."/>
            <person name="Fulton R."/>
            <person name="Garcia A.C."/>
            <person name="Gardiner A."/>
            <person name="Garfield D.A."/>
            <person name="Garvin B.E."/>
            <person name="Gibson G."/>
            <person name="Gilbert D."/>
            <person name="Gnerre S."/>
            <person name="Godfrey J."/>
            <person name="Good R."/>
            <person name="Gotea V."/>
            <person name="Gravely B."/>
            <person name="Greenberg A.J."/>
            <person name="Griffiths-Jones S."/>
            <person name="Gross S."/>
            <person name="Guigo R."/>
            <person name="Gustafson E.A."/>
            <person name="Haerty W."/>
            <person name="Hahn M.W."/>
            <person name="Halligan D.L."/>
            <person name="Halpern A.L."/>
            <person name="Halter G.M."/>
            <person name="Han M.V."/>
            <person name="Heger A."/>
            <person name="Hillier L."/>
            <person name="Hinrichs A.S."/>
            <person name="Holmes I."/>
            <person name="Hoskins R.A."/>
            <person name="Hubisz M.J."/>
            <person name="Hultmark D."/>
            <person name="Huntley M.A."/>
            <person name="Jaffe D.B."/>
            <person name="Jagadeeshan S."/>
            <person name="Jeck W.R."/>
            <person name="Johnson J."/>
            <person name="Jones C.D."/>
            <person name="Jordan W.C."/>
            <person name="Karpen G.H."/>
            <person name="Kataoka E."/>
            <person name="Keightley P.D."/>
            <person name="Kheradpour P."/>
            <person name="Kirkness E.F."/>
            <person name="Koerich L.B."/>
            <person name="Kristiansen K."/>
            <person name="Kudrna D."/>
            <person name="Kulathinal R.J."/>
            <person name="Kumar S."/>
            <person name="Kwok R."/>
            <person name="Lander E."/>
            <person name="Langley C.H."/>
            <person name="Lapoint R."/>
            <person name="Lazzaro B.P."/>
            <person name="Lee S.J."/>
            <person name="Levesque L."/>
            <person name="Li R."/>
            <person name="Lin C.F."/>
            <person name="Lin M.F."/>
            <person name="Lindblad-Toh K."/>
            <person name="Llopart A."/>
            <person name="Long M."/>
            <person name="Low L."/>
            <person name="Lozovsky E."/>
            <person name="Lu J."/>
            <person name="Luo M."/>
            <person name="Machado C.A."/>
            <person name="Makalowski W."/>
            <person name="Marzo M."/>
            <person name="Matsuda M."/>
            <person name="Matzkin L."/>
            <person name="McAllister B."/>
            <person name="McBride C.S."/>
            <person name="McKernan B."/>
            <person name="McKernan K."/>
            <person name="Mendez-Lago M."/>
            <person name="Minx P."/>
            <person name="Mollenhauer M.U."/>
            <person name="Montooth K."/>
            <person name="Mount S.M."/>
            <person name="Mu X."/>
            <person name="Myers E."/>
            <person name="Negre B."/>
            <person name="Newfeld S."/>
            <person name="Nielsen R."/>
            <person name="Noor M.A."/>
            <person name="O'Grady P."/>
            <person name="Pachter L."/>
            <person name="Papaceit M."/>
            <person name="Parisi M.J."/>
            <person name="Parisi M."/>
            <person name="Parts L."/>
            <person name="Pedersen J.S."/>
            <person name="Pesole G."/>
            <person name="Phillippy A.M."/>
            <person name="Ponting C.P."/>
            <person name="Pop M."/>
            <person name="Porcelli D."/>
            <person name="Powell J.R."/>
            <person name="Prohaska S."/>
            <person name="Pruitt K."/>
            <person name="Puig M."/>
            <person name="Quesneville H."/>
            <person name="Ram K.R."/>
            <person name="Rand D."/>
            <person name="Rasmussen M.D."/>
            <person name="Reed L.K."/>
            <person name="Reenan R."/>
            <person name="Reily A."/>
            <person name="Remington K.A."/>
            <person name="Rieger T.T."/>
            <person name="Ritchie M.G."/>
            <person name="Robin C."/>
            <person name="Rogers Y.H."/>
            <person name="Rohde C."/>
            <person name="Rozas J."/>
            <person name="Rubenfield M.J."/>
            <person name="Ruiz A."/>
            <person name="Russo S."/>
            <person name="Salzberg S.L."/>
            <person name="Sanchez-Gracia A."/>
            <person name="Saranga D.J."/>
            <person name="Sato H."/>
            <person name="Schaeffer S.W."/>
            <person name="Schatz M.C."/>
            <person name="Schlenke T."/>
            <person name="Schwartz R."/>
            <person name="Segarra C."/>
            <person name="Singh R.S."/>
            <person name="Sirot L."/>
            <person name="Sirota M."/>
            <person name="Sisneros N.B."/>
            <person name="Smith C.D."/>
            <person name="Smith T.F."/>
            <person name="Spieth J."/>
            <person name="Stage D.E."/>
            <person name="Stark A."/>
            <person name="Stephan W."/>
            <person name="Strausberg R.L."/>
            <person name="Strempel S."/>
            <person name="Sturgill D."/>
            <person name="Sutton G."/>
            <person name="Sutton G.G."/>
            <person name="Tao W."/>
            <person name="Teichmann S."/>
            <person name="Tobari Y.N."/>
            <person name="Tomimura Y."/>
            <person name="Tsolas J.M."/>
            <person name="Valente V.L."/>
            <person name="Venter E."/>
            <person name="Venter J.C."/>
            <person name="Vicario S."/>
            <person name="Vieira F.G."/>
            <person name="Vilella A.J."/>
            <person name="Villasante A."/>
            <person name="Walenz B."/>
            <person name="Wang J."/>
            <person name="Wasserman M."/>
            <person name="Watts T."/>
            <person name="Wilson D."/>
            <person name="Wilson R.K."/>
            <person name="Wing R.A."/>
            <person name="Wolfner M.F."/>
            <person name="Wong A."/>
            <person name="Wong G.K."/>
            <person name="Wu C.I."/>
            <person name="Wu G."/>
            <person name="Yamamoto D."/>
            <person name="Yang H.P."/>
            <person name="Yang S.P."/>
            <person name="Yorke J.A."/>
            <person name="Yoshida K."/>
            <person name="Zdobnov E."/>
            <person name="Zhang P."/>
            <person name="Zhang Y."/>
            <person name="Zimin A.V."/>
            <person name="Baldwin J."/>
            <person name="Abdouelleil A."/>
            <person name="Abdulkadir J."/>
            <person name="Abebe A."/>
            <person name="Abera B."/>
            <person name="Abreu J."/>
            <person name="Acer S.C."/>
            <person name="Aftuck L."/>
            <person name="Alexander A."/>
            <person name="An P."/>
            <person name="Anderson E."/>
            <person name="Anderson S."/>
            <person name="Arachi H."/>
            <person name="Azer M."/>
            <person name="Bachantsang P."/>
            <person name="Barry A."/>
            <person name="Bayul T."/>
            <person name="Berlin A."/>
            <person name="Bessette D."/>
            <person name="Bloom T."/>
            <person name="Blye J."/>
            <person name="Boguslavskiy L."/>
            <person name="Bonnet C."/>
            <person name="Boukhgalter B."/>
            <person name="Bourzgui I."/>
            <person name="Brown A."/>
            <person name="Cahill P."/>
            <person name="Channer S."/>
            <person name="Cheshatsang Y."/>
            <person name="Chuda L."/>
            <person name="Citroen M."/>
            <person name="Collymore A."/>
            <person name="Cooke P."/>
            <person name="Costello M."/>
            <person name="D'Aco K."/>
            <person name="Daza R."/>
            <person name="De Haan G."/>
            <person name="DeGray S."/>
            <person name="DeMaso C."/>
            <person name="Dhargay N."/>
            <person name="Dooley K."/>
            <person name="Dooley E."/>
            <person name="Doricent M."/>
            <person name="Dorje P."/>
            <person name="Dorjee K."/>
            <person name="Dupes A."/>
            <person name="Elong R."/>
            <person name="Falk J."/>
            <person name="Farina A."/>
            <person name="Faro S."/>
            <person name="Ferguson D."/>
            <person name="Fisher S."/>
            <person name="Foley C.D."/>
            <person name="Franke A."/>
            <person name="Friedrich D."/>
            <person name="Gadbois L."/>
            <person name="Gearin G."/>
            <person name="Gearin C.R."/>
            <person name="Giannoukos G."/>
            <person name="Goode T."/>
            <person name="Graham J."/>
            <person name="Grandbois E."/>
            <person name="Grewal S."/>
            <person name="Gyaltsen K."/>
            <person name="Hafez N."/>
            <person name="Hagos B."/>
            <person name="Hall J."/>
            <person name="Henson C."/>
            <person name="Hollinger A."/>
            <person name="Honan T."/>
            <person name="Huard M.D."/>
            <person name="Hughes L."/>
            <person name="Hurhula B."/>
            <person name="Husby M.E."/>
            <person name="Kamat A."/>
            <person name="Kanga B."/>
            <person name="Kashin S."/>
            <person name="Khazanovich D."/>
            <person name="Kisner P."/>
            <person name="Lance K."/>
            <person name="Lara M."/>
            <person name="Lee W."/>
            <person name="Lennon N."/>
            <person name="Letendre F."/>
            <person name="LeVine R."/>
            <person name="Lipovsky A."/>
            <person name="Liu X."/>
            <person name="Liu J."/>
            <person name="Liu S."/>
            <person name="Lokyitsang T."/>
            <person name="Lokyitsang Y."/>
            <person name="Lubonja R."/>
            <person name="Lui A."/>
            <person name="MacDonald P."/>
            <person name="Magnisalis V."/>
            <person name="Maru K."/>
            <person name="Matthews C."/>
            <person name="McCusker W."/>
            <person name="McDonough S."/>
            <person name="Mehta T."/>
            <person name="Meldrim J."/>
            <person name="Meneus L."/>
            <person name="Mihai O."/>
            <person name="Mihalev A."/>
            <person name="Mihova T."/>
            <person name="Mittelman R."/>
            <person name="Mlenga V."/>
            <person name="Montmayeur A."/>
            <person name="Mulrain L."/>
            <person name="Navidi A."/>
            <person name="Naylor J."/>
            <person name="Negash T."/>
            <person name="Nguyen T."/>
            <person name="Nguyen N."/>
            <person name="Nicol R."/>
            <person name="Norbu C."/>
            <person name="Norbu N."/>
            <person name="Novod N."/>
            <person name="O'Neill B."/>
            <person name="Osman S."/>
            <person name="Markiewicz E."/>
            <person name="Oyono O.L."/>
            <person name="Patti C."/>
            <person name="Phunkhang P."/>
            <person name="Pierre F."/>
            <person name="Priest M."/>
            <person name="Raghuraman S."/>
            <person name="Rege F."/>
            <person name="Reyes R."/>
            <person name="Rise C."/>
            <person name="Rogov P."/>
            <person name="Ross K."/>
            <person name="Ryan E."/>
            <person name="Settipalli S."/>
            <person name="Shea T."/>
            <person name="Sherpa N."/>
            <person name="Shi L."/>
            <person name="Shih D."/>
            <person name="Sparrow T."/>
            <person name="Spaulding J."/>
            <person name="Stalker J."/>
            <person name="Stange-Thomann N."/>
            <person name="Stavropoulos S."/>
            <person name="Stone C."/>
            <person name="Strader C."/>
            <person name="Tesfaye S."/>
            <person name="Thomson T."/>
            <person name="Thoulutsang Y."/>
            <person name="Thoulutsang D."/>
            <person name="Topham K."/>
            <person name="Topping I."/>
            <person name="Tsamla T."/>
            <person name="Vassiliev H."/>
            <person name="Vo A."/>
            <person name="Wangchuk T."/>
            <person name="Wangdi T."/>
            <person name="Weiand M."/>
            <person name="Wilkinson J."/>
            <person name="Wilson A."/>
            <person name="Yadav S."/>
            <person name="Young G."/>
            <person name="Yu Q."/>
            <person name="Zembek L."/>
            <person name="Zhong D."/>
            <person name="Zimmer A."/>
            <person name="Zwirko Z."/>
            <person name="Jaffe D.B."/>
            <person name="Alvarez P."/>
            <person name="Brockman W."/>
            <person name="Butler J."/>
            <person name="Chin C."/>
            <person name="Gnerre S."/>
            <person name="Grabherr M."/>
            <person name="Kleber M."/>
            <person name="Mauceli E."/>
            <person name="MacCallum I."/>
        </authorList>
    </citation>
    <scope>NUCLEOTIDE SEQUENCE [LARGE SCALE GENOMIC DNA]</scope>
    <source>
        <strain evidence="2">Rob3c / Tucson 14021-0248.25</strain>
    </source>
</reference>
<evidence type="ECO:0000313" key="2">
    <source>
        <dbReference type="Proteomes" id="UP000001292"/>
    </source>
</evidence>
<accession>B4IF90</accession>
<gene>
    <name evidence="1" type="primary">Dsec\GM13444</name>
    <name evidence="1" type="ORF">Dsec_GM13444</name>
</gene>